<comment type="caution">
    <text evidence="1">The sequence shown here is derived from an EMBL/GenBank/DDBJ whole genome shotgun (WGS) entry which is preliminary data.</text>
</comment>
<gene>
    <name evidence="1" type="ORF">PXEA_LOCUS34272</name>
</gene>
<name>A0A3S5FGW9_9PLAT</name>
<protein>
    <submittedName>
        <fullName evidence="1">Uncharacterized protein</fullName>
    </submittedName>
</protein>
<sequence length="98" mass="10774">MANTSRKTNTITNTTMKTNVNTITNTINSTKTQTNVKQATRAILTSSGGCVSYAKRMQACNGLKLGHTLEARARVKLSVRYQGDRAIRRQPETQNESA</sequence>
<evidence type="ECO:0000313" key="1">
    <source>
        <dbReference type="EMBL" id="VEL40832.1"/>
    </source>
</evidence>
<organism evidence="1 2">
    <name type="scientific">Protopolystoma xenopodis</name>
    <dbReference type="NCBI Taxonomy" id="117903"/>
    <lineage>
        <taxon>Eukaryota</taxon>
        <taxon>Metazoa</taxon>
        <taxon>Spiralia</taxon>
        <taxon>Lophotrochozoa</taxon>
        <taxon>Platyhelminthes</taxon>
        <taxon>Monogenea</taxon>
        <taxon>Polyopisthocotylea</taxon>
        <taxon>Polystomatidea</taxon>
        <taxon>Polystomatidae</taxon>
        <taxon>Protopolystoma</taxon>
    </lineage>
</organism>
<evidence type="ECO:0000313" key="2">
    <source>
        <dbReference type="Proteomes" id="UP000784294"/>
    </source>
</evidence>
<dbReference type="Proteomes" id="UP000784294">
    <property type="component" value="Unassembled WGS sequence"/>
</dbReference>
<dbReference type="AlphaFoldDB" id="A0A3S5FGW9"/>
<accession>A0A3S5FGW9</accession>
<dbReference type="EMBL" id="CAAALY010266650">
    <property type="protein sequence ID" value="VEL40832.1"/>
    <property type="molecule type" value="Genomic_DNA"/>
</dbReference>
<reference evidence="1" key="1">
    <citation type="submission" date="2018-11" db="EMBL/GenBank/DDBJ databases">
        <authorList>
            <consortium name="Pathogen Informatics"/>
        </authorList>
    </citation>
    <scope>NUCLEOTIDE SEQUENCE</scope>
</reference>
<proteinExistence type="predicted"/>
<keyword evidence="2" id="KW-1185">Reference proteome</keyword>